<organism evidence="1 2">
    <name type="scientific">Arachis hypogaea</name>
    <name type="common">Peanut</name>
    <dbReference type="NCBI Taxonomy" id="3818"/>
    <lineage>
        <taxon>Eukaryota</taxon>
        <taxon>Viridiplantae</taxon>
        <taxon>Streptophyta</taxon>
        <taxon>Embryophyta</taxon>
        <taxon>Tracheophyta</taxon>
        <taxon>Spermatophyta</taxon>
        <taxon>Magnoliopsida</taxon>
        <taxon>eudicotyledons</taxon>
        <taxon>Gunneridae</taxon>
        <taxon>Pentapetalae</taxon>
        <taxon>rosids</taxon>
        <taxon>fabids</taxon>
        <taxon>Fabales</taxon>
        <taxon>Fabaceae</taxon>
        <taxon>Papilionoideae</taxon>
        <taxon>50 kb inversion clade</taxon>
        <taxon>dalbergioids sensu lato</taxon>
        <taxon>Dalbergieae</taxon>
        <taxon>Pterocarpus clade</taxon>
        <taxon>Arachis</taxon>
    </lineage>
</organism>
<protein>
    <submittedName>
        <fullName evidence="1">Uncharacterized protein</fullName>
    </submittedName>
</protein>
<evidence type="ECO:0000313" key="2">
    <source>
        <dbReference type="Proteomes" id="UP000289738"/>
    </source>
</evidence>
<comment type="caution">
    <text evidence="1">The sequence shown here is derived from an EMBL/GenBank/DDBJ whole genome shotgun (WGS) entry which is preliminary data.</text>
</comment>
<dbReference type="EMBL" id="SDMP01000004">
    <property type="protein sequence ID" value="RYR62976.1"/>
    <property type="molecule type" value="Genomic_DNA"/>
</dbReference>
<evidence type="ECO:0000313" key="1">
    <source>
        <dbReference type="EMBL" id="RYR62976.1"/>
    </source>
</evidence>
<keyword evidence="2" id="KW-1185">Reference proteome</keyword>
<dbReference type="Proteomes" id="UP000289738">
    <property type="component" value="Chromosome A04"/>
</dbReference>
<proteinExistence type="predicted"/>
<dbReference type="AlphaFoldDB" id="A0A445DIM5"/>
<name>A0A445DIM5_ARAHY</name>
<sequence>MATSSSHFAAHDKDKRLMVQPQALLALHVLNQVNVEVINDPQLQFDDSRILIPFTVGDDTYCFIGPIENLERANKKLPFFPNAQGEDLLINQDLDISFFTNQKPFRNNPKITPRGTDFIAWYERLAPSKSAAWGALGIQDLLRLSHFSPSTFPWMIGAVTFS</sequence>
<gene>
    <name evidence="1" type="ORF">Ahy_A04g020752</name>
</gene>
<reference evidence="1 2" key="1">
    <citation type="submission" date="2019-01" db="EMBL/GenBank/DDBJ databases">
        <title>Sequencing of cultivated peanut Arachis hypogaea provides insights into genome evolution and oil improvement.</title>
        <authorList>
            <person name="Chen X."/>
        </authorList>
    </citation>
    <scope>NUCLEOTIDE SEQUENCE [LARGE SCALE GENOMIC DNA]</scope>
    <source>
        <strain evidence="2">cv. Fuhuasheng</strain>
        <tissue evidence="1">Leaves</tissue>
    </source>
</reference>
<accession>A0A445DIM5</accession>